<name>A0A1H7WJR0_9LACT</name>
<proteinExistence type="predicted"/>
<dbReference type="Gene3D" id="3.20.20.100">
    <property type="entry name" value="NADP-dependent oxidoreductase domain"/>
    <property type="match status" value="1"/>
</dbReference>
<keyword evidence="5" id="KW-1185">Reference proteome</keyword>
<dbReference type="RefSeq" id="WP_091489454.1">
    <property type="nucleotide sequence ID" value="NZ_BJUX01000004.1"/>
</dbReference>
<dbReference type="Proteomes" id="UP000198548">
    <property type="component" value="Unassembled WGS sequence"/>
</dbReference>
<dbReference type="OrthoDB" id="9773828at2"/>
<dbReference type="InterPro" id="IPR053135">
    <property type="entry name" value="AKR2_Oxidoreductase"/>
</dbReference>
<evidence type="ECO:0000259" key="1">
    <source>
        <dbReference type="Pfam" id="PF00248"/>
    </source>
</evidence>
<sequence length="311" mass="34938">MKKRMLGNTGIEVSEVGFGAWQLGNASDWGRMSDDEAIRLVHEAHMNGCFFFDTAPNYGLGKSEELLGKALKENREQVVISSKCGHQANDEQSFDPDDLIASVEGSLKRLDTDYLDSLLLHNPPLSALDQQSPQFQALEKLKKQGKIKAYGASVDTGKEVNQILDKTDSQIIEVMFNIFHQEPLNAMSRAYNEGVGLVVKVPLDSGWLTGKYDENSTFEGIRSRWSREDIERRAELVDKVRKIIGEDASMTRVALQYILSYKEVSTVIPGARNSEQLLHNLSASQDLLPEKMVQDLRGLWIEEIKGRPLPW</sequence>
<gene>
    <name evidence="2" type="ORF">APU01nite_05910</name>
    <name evidence="3" type="ORF">SAMN04488100_13511</name>
</gene>
<feature type="domain" description="NADP-dependent oxidoreductase" evidence="1">
    <location>
        <begin position="16"/>
        <end position="300"/>
    </location>
</feature>
<evidence type="ECO:0000313" key="3">
    <source>
        <dbReference type="EMBL" id="SEM21594.1"/>
    </source>
</evidence>
<dbReference type="AlphaFoldDB" id="A0A1H7WJR0"/>
<reference evidence="2 5" key="2">
    <citation type="submission" date="2019-07" db="EMBL/GenBank/DDBJ databases">
        <title>Whole genome shotgun sequence of Alkalibacterium putridalgicola NBRC 103243.</title>
        <authorList>
            <person name="Hosoyama A."/>
            <person name="Uohara A."/>
            <person name="Ohji S."/>
            <person name="Ichikawa N."/>
        </authorList>
    </citation>
    <scope>NUCLEOTIDE SEQUENCE [LARGE SCALE GENOMIC DNA]</scope>
    <source>
        <strain evidence="2 5">NBRC 103243</strain>
    </source>
</reference>
<evidence type="ECO:0000313" key="4">
    <source>
        <dbReference type="Proteomes" id="UP000198548"/>
    </source>
</evidence>
<dbReference type="PANTHER" id="PTHR43312:SF1">
    <property type="entry name" value="NADP-DEPENDENT OXIDOREDUCTASE DOMAIN-CONTAINING PROTEIN"/>
    <property type="match status" value="1"/>
</dbReference>
<dbReference type="InterPro" id="IPR023210">
    <property type="entry name" value="NADP_OxRdtase_dom"/>
</dbReference>
<evidence type="ECO:0000313" key="2">
    <source>
        <dbReference type="EMBL" id="GEK88552.1"/>
    </source>
</evidence>
<reference evidence="3 4" key="1">
    <citation type="submission" date="2016-10" db="EMBL/GenBank/DDBJ databases">
        <authorList>
            <person name="de Groot N.N."/>
        </authorList>
    </citation>
    <scope>NUCLEOTIDE SEQUENCE [LARGE SCALE GENOMIC DNA]</scope>
    <source>
        <strain evidence="3 4">DSM 19182</strain>
    </source>
</reference>
<dbReference type="SUPFAM" id="SSF51430">
    <property type="entry name" value="NAD(P)-linked oxidoreductase"/>
    <property type="match status" value="1"/>
</dbReference>
<protein>
    <submittedName>
        <fullName evidence="2">Aldo/keto reductase</fullName>
    </submittedName>
    <submittedName>
        <fullName evidence="3">Predicted oxidoreductase</fullName>
    </submittedName>
</protein>
<accession>A0A1H7WJR0</accession>
<dbReference type="EMBL" id="FOBL01000035">
    <property type="protein sequence ID" value="SEM21594.1"/>
    <property type="molecule type" value="Genomic_DNA"/>
</dbReference>
<organism evidence="3 4">
    <name type="scientific">Alkalibacterium putridalgicola</name>
    <dbReference type="NCBI Taxonomy" id="426703"/>
    <lineage>
        <taxon>Bacteria</taxon>
        <taxon>Bacillati</taxon>
        <taxon>Bacillota</taxon>
        <taxon>Bacilli</taxon>
        <taxon>Lactobacillales</taxon>
        <taxon>Carnobacteriaceae</taxon>
        <taxon>Alkalibacterium</taxon>
    </lineage>
</organism>
<dbReference type="Proteomes" id="UP000321425">
    <property type="component" value="Unassembled WGS sequence"/>
</dbReference>
<dbReference type="EMBL" id="BJUX01000004">
    <property type="protein sequence ID" value="GEK88552.1"/>
    <property type="molecule type" value="Genomic_DNA"/>
</dbReference>
<evidence type="ECO:0000313" key="5">
    <source>
        <dbReference type="Proteomes" id="UP000321425"/>
    </source>
</evidence>
<dbReference type="Pfam" id="PF00248">
    <property type="entry name" value="Aldo_ket_red"/>
    <property type="match status" value="1"/>
</dbReference>
<dbReference type="InterPro" id="IPR036812">
    <property type="entry name" value="NAD(P)_OxRdtase_dom_sf"/>
</dbReference>
<dbReference type="PANTHER" id="PTHR43312">
    <property type="entry name" value="D-THREO-ALDOSE 1-DEHYDROGENASE"/>
    <property type="match status" value="1"/>
</dbReference>
<dbReference type="STRING" id="426703.SAMN04488100_13511"/>
<dbReference type="CDD" id="cd19086">
    <property type="entry name" value="AKR_AKR11C1"/>
    <property type="match status" value="1"/>
</dbReference>